<sequence>MKKNLLGGLVCVIMFGLILFLPKGVQANEGVINLRGTGTGGACYASSVFIDGTYKILMTCRELKIALSPEKNRYVAWVEDDVGKQKRLGEIANGKLSSLTDIKFVRIFVTVESDGYGNTPSADVLLTGFVEPINFGPGIASPPIVTPTPTPTKTEVASPTGVTETQGQSGLGSALGTIFKIALLGFGVLLLVVGVFSFLSRKRSL</sequence>
<keyword evidence="2" id="KW-0812">Transmembrane</keyword>
<proteinExistence type="predicted"/>
<feature type="transmembrane region" description="Helical" evidence="2">
    <location>
        <begin position="178"/>
        <end position="199"/>
    </location>
</feature>
<comment type="caution">
    <text evidence="3">The sequence shown here is derived from an EMBL/GenBank/DDBJ whole genome shotgun (WGS) entry which is preliminary data.</text>
</comment>
<gene>
    <name evidence="3" type="ORF">COT86_00295</name>
</gene>
<reference evidence="4" key="1">
    <citation type="submission" date="2017-09" db="EMBL/GenBank/DDBJ databases">
        <title>Depth-based differentiation of microbial function through sediment-hosted aquifers and enrichment of novel symbionts in the deep terrestrial subsurface.</title>
        <authorList>
            <person name="Probst A.J."/>
            <person name="Ladd B."/>
            <person name="Jarett J.K."/>
            <person name="Geller-Mcgrath D.E."/>
            <person name="Sieber C.M.K."/>
            <person name="Emerson J.B."/>
            <person name="Anantharaman K."/>
            <person name="Thomas B.C."/>
            <person name="Malmstrom R."/>
            <person name="Stieglmeier M."/>
            <person name="Klingl A."/>
            <person name="Woyke T."/>
            <person name="Ryan C.M."/>
            <person name="Banfield J.F."/>
        </authorList>
    </citation>
    <scope>NUCLEOTIDE SEQUENCE [LARGE SCALE GENOMIC DNA]</scope>
</reference>
<evidence type="ECO:0000313" key="3">
    <source>
        <dbReference type="EMBL" id="PIS00125.1"/>
    </source>
</evidence>
<dbReference type="EMBL" id="PFAE01000003">
    <property type="protein sequence ID" value="PIS00125.1"/>
    <property type="molecule type" value="Genomic_DNA"/>
</dbReference>
<name>A0A2H0VLZ6_9BACT</name>
<keyword evidence="2" id="KW-0472">Membrane</keyword>
<accession>A0A2H0VLZ6</accession>
<dbReference type="AlphaFoldDB" id="A0A2H0VLZ6"/>
<feature type="compositionally biased region" description="Polar residues" evidence="1">
    <location>
        <begin position="155"/>
        <end position="166"/>
    </location>
</feature>
<evidence type="ECO:0000256" key="2">
    <source>
        <dbReference type="SAM" id="Phobius"/>
    </source>
</evidence>
<organism evidence="3 4">
    <name type="scientific">Candidatus Collierbacteria bacterium CG10_big_fil_rev_8_21_14_0_10_43_36</name>
    <dbReference type="NCBI Taxonomy" id="1974534"/>
    <lineage>
        <taxon>Bacteria</taxon>
        <taxon>Candidatus Collieribacteriota</taxon>
    </lineage>
</organism>
<evidence type="ECO:0000256" key="1">
    <source>
        <dbReference type="SAM" id="MobiDB-lite"/>
    </source>
</evidence>
<feature type="region of interest" description="Disordered" evidence="1">
    <location>
        <begin position="141"/>
        <end position="166"/>
    </location>
</feature>
<evidence type="ECO:0000313" key="4">
    <source>
        <dbReference type="Proteomes" id="UP000230730"/>
    </source>
</evidence>
<dbReference type="Proteomes" id="UP000230730">
    <property type="component" value="Unassembled WGS sequence"/>
</dbReference>
<protein>
    <submittedName>
        <fullName evidence="3">Uncharacterized protein</fullName>
    </submittedName>
</protein>
<keyword evidence="2" id="KW-1133">Transmembrane helix</keyword>